<feature type="transmembrane region" description="Helical" evidence="2">
    <location>
        <begin position="56"/>
        <end position="80"/>
    </location>
</feature>
<name>A0A9Q9C060_9RICK</name>
<keyword evidence="2" id="KW-1133">Transmembrane helix</keyword>
<dbReference type="EMBL" id="CP089285">
    <property type="protein sequence ID" value="UTO56239.1"/>
    <property type="molecule type" value="Genomic_DNA"/>
</dbReference>
<evidence type="ECO:0000313" key="6">
    <source>
        <dbReference type="Proteomes" id="UP001059985"/>
    </source>
</evidence>
<feature type="transmembrane region" description="Helical" evidence="2">
    <location>
        <begin position="180"/>
        <end position="203"/>
    </location>
</feature>
<evidence type="ECO:0000256" key="2">
    <source>
        <dbReference type="SAM" id="Phobius"/>
    </source>
</evidence>
<keyword evidence="6" id="KW-1185">Reference proteome</keyword>
<protein>
    <submittedName>
        <fullName evidence="3">Uncharacterized protein</fullName>
    </submittedName>
</protein>
<dbReference type="Proteomes" id="UP001059985">
    <property type="component" value="Chromosome"/>
</dbReference>
<keyword evidence="2" id="KW-0812">Transmembrane</keyword>
<dbReference type="AlphaFoldDB" id="A0A9Q9C060"/>
<feature type="region of interest" description="Disordered" evidence="1">
    <location>
        <begin position="101"/>
        <end position="131"/>
    </location>
</feature>
<dbReference type="RefSeq" id="WP_218194126.1">
    <property type="nucleotide sequence ID" value="NZ_CP054597.1"/>
</dbReference>
<dbReference type="EMBL" id="CP089286">
    <property type="protein sequence ID" value="UTO55319.1"/>
    <property type="molecule type" value="Genomic_DNA"/>
</dbReference>
<reference evidence="3" key="1">
    <citation type="journal article" date="2022" name="Microorganisms">
        <title>Assembly and Comparison of Ca. Neoehrlichia mikurensis Genomes.</title>
        <authorList>
            <person name="Azagi T."/>
            <person name="Dirks R.P."/>
            <person name="Yebra-Pimentel E.S."/>
            <person name="Schaap P.J."/>
            <person name="Koehorst J.J."/>
            <person name="Esser H.J."/>
            <person name="Sprong H."/>
        </authorList>
    </citation>
    <scope>NUCLEOTIDE SEQUENCE</scope>
    <source>
        <strain evidence="4">18-2804</strain>
        <strain evidence="3">18-2837</strain>
    </source>
</reference>
<accession>A0A9Q9C060</accession>
<feature type="transmembrane region" description="Helical" evidence="2">
    <location>
        <begin position="27"/>
        <end position="50"/>
    </location>
</feature>
<feature type="compositionally biased region" description="Polar residues" evidence="1">
    <location>
        <begin position="101"/>
        <end position="126"/>
    </location>
</feature>
<evidence type="ECO:0000256" key="1">
    <source>
        <dbReference type="SAM" id="MobiDB-lite"/>
    </source>
</evidence>
<sequence length="225" mass="24889">MPNKTSNAQSDILQISKMPIIPINNSMVTMMLSSICLIGIIGSTCMLHKYLKSNPFYITLCSITLTAFLMLLMSFIMYTVQNIASQKEEKSIKATLTDASTVPSDATNSTKTQKNNMSSNASVTNTKDTKDAKKSNAQKSLCATTLSAFIFSMTCFTLGLYCFTQSLKYFKSNELPINNIHLLIIFITISMVAGVHSIISLFFNDEIHSLNNITTENHNVHAVQK</sequence>
<organism evidence="3 5">
    <name type="scientific">Neoehrlichia mikurensis</name>
    <dbReference type="NCBI Taxonomy" id="89586"/>
    <lineage>
        <taxon>Bacteria</taxon>
        <taxon>Pseudomonadati</taxon>
        <taxon>Pseudomonadota</taxon>
        <taxon>Alphaproteobacteria</taxon>
        <taxon>Rickettsiales</taxon>
        <taxon>Anaplasmataceae</taxon>
        <taxon>Candidatus Neoehrlichia</taxon>
    </lineage>
</organism>
<gene>
    <name evidence="4" type="ORF">LUA81_03970</name>
    <name evidence="3" type="ORF">LUA82_04005</name>
</gene>
<evidence type="ECO:0000313" key="3">
    <source>
        <dbReference type="EMBL" id="UTO55319.1"/>
    </source>
</evidence>
<feature type="transmembrane region" description="Helical" evidence="2">
    <location>
        <begin position="140"/>
        <end position="160"/>
    </location>
</feature>
<keyword evidence="2" id="KW-0472">Membrane</keyword>
<evidence type="ECO:0000313" key="4">
    <source>
        <dbReference type="EMBL" id="UTO56239.1"/>
    </source>
</evidence>
<dbReference type="Proteomes" id="UP001059822">
    <property type="component" value="Chromosome"/>
</dbReference>
<proteinExistence type="predicted"/>
<evidence type="ECO:0000313" key="5">
    <source>
        <dbReference type="Proteomes" id="UP001059822"/>
    </source>
</evidence>